<feature type="region of interest" description="Disordered" evidence="1">
    <location>
        <begin position="131"/>
        <end position="150"/>
    </location>
</feature>
<feature type="region of interest" description="Disordered" evidence="1">
    <location>
        <begin position="19"/>
        <end position="39"/>
    </location>
</feature>
<dbReference type="EMBL" id="GDKF01004059">
    <property type="protein sequence ID" value="JAT74563.1"/>
    <property type="molecule type" value="Transcribed_RNA"/>
</dbReference>
<feature type="compositionally biased region" description="Basic residues" evidence="1">
    <location>
        <begin position="131"/>
        <end position="142"/>
    </location>
</feature>
<reference evidence="2" key="1">
    <citation type="submission" date="2015-08" db="EMBL/GenBank/DDBJ databases">
        <authorList>
            <person name="Babu N.S."/>
            <person name="Beckwith C.J."/>
            <person name="Beseler K.G."/>
            <person name="Brison A."/>
            <person name="Carone J.V."/>
            <person name="Caskin T.P."/>
            <person name="Diamond M."/>
            <person name="Durham M.E."/>
            <person name="Foxe J.M."/>
            <person name="Go M."/>
            <person name="Henderson B.A."/>
            <person name="Jones I.B."/>
            <person name="McGettigan J.A."/>
            <person name="Micheletti S.J."/>
            <person name="Nasrallah M.E."/>
            <person name="Ortiz D."/>
            <person name="Piller C.R."/>
            <person name="Privatt S.R."/>
            <person name="Schneider S.L."/>
            <person name="Sharp S."/>
            <person name="Smith T.C."/>
            <person name="Stanton J.D."/>
            <person name="Ullery H.E."/>
            <person name="Wilson R.J."/>
            <person name="Serrano M.G."/>
            <person name="Buck G."/>
            <person name="Lee V."/>
            <person name="Wang Y."/>
            <person name="Carvalho R."/>
            <person name="Voegtly L."/>
            <person name="Shi R."/>
            <person name="Duckworth R."/>
            <person name="Johnson A."/>
            <person name="Loviza R."/>
            <person name="Walstead R."/>
            <person name="Shah Z."/>
            <person name="Kiflezghi M."/>
            <person name="Wade K."/>
            <person name="Ball S.L."/>
            <person name="Bradley K.W."/>
            <person name="Asai D.J."/>
            <person name="Bowman C.A."/>
            <person name="Russell D.A."/>
            <person name="Pope W.H."/>
            <person name="Jacobs-Sera D."/>
            <person name="Hendrix R.W."/>
            <person name="Hatfull G.F."/>
        </authorList>
    </citation>
    <scope>NUCLEOTIDE SEQUENCE</scope>
</reference>
<proteinExistence type="predicted"/>
<feature type="region of interest" description="Disordered" evidence="1">
    <location>
        <begin position="189"/>
        <end position="222"/>
    </location>
</feature>
<protein>
    <submittedName>
        <fullName evidence="2">Uncharacterized protein</fullName>
    </submittedName>
</protein>
<organism evidence="2">
    <name type="scientific">Auxenochlorella protothecoides</name>
    <name type="common">Green microalga</name>
    <name type="synonym">Chlorella protothecoides</name>
    <dbReference type="NCBI Taxonomy" id="3075"/>
    <lineage>
        <taxon>Eukaryota</taxon>
        <taxon>Viridiplantae</taxon>
        <taxon>Chlorophyta</taxon>
        <taxon>core chlorophytes</taxon>
        <taxon>Trebouxiophyceae</taxon>
        <taxon>Chlorellales</taxon>
        <taxon>Chlorellaceae</taxon>
        <taxon>Auxenochlorella</taxon>
    </lineage>
</organism>
<gene>
    <name evidence="2" type="ORF">g.45701</name>
</gene>
<accession>A0A1D2A6I8</accession>
<name>A0A1D2A6I8_AUXPR</name>
<evidence type="ECO:0000313" key="2">
    <source>
        <dbReference type="EMBL" id="JAT74563.1"/>
    </source>
</evidence>
<sequence length="301" mass="31319">MHANSIIAKTAMDLELCTPQDMDHRHPPVDSNTSSTSEADVASLLDGADQRSHHLLKHCLSHGQRDGALAHFTTADVKEAAREVSRMGQRDLQARFKAVYGTTTHSNNNDWLRRKLYEAIGAAPMKAAVKSKPRKAAAKARSRGASLPASPVAARGALAGAHRASCDLGSGKAQDGDAALLGMESDLSLTEDGSEEGSFTHAPGAAHEAKAASRGNGTPQSVLGAACERSSWSHSGLAPALASSANGSVELPDFSGVLSDVAAADWAAEGMDLEALRPLSGYGDAADDDIMLLQLDLSAFD</sequence>
<dbReference type="AlphaFoldDB" id="A0A1D2A6I8"/>
<evidence type="ECO:0000256" key="1">
    <source>
        <dbReference type="SAM" id="MobiDB-lite"/>
    </source>
</evidence>